<sequence length="502" mass="56738">MLRSVITKELIRRHGCGAMTDKIKPVHIANGLFRETLGAVAKTRDLREVLIYTAAQSTEDMRDQAMSKLLERSKDRWGRLAEDALSKEGALGKQVLPMLRTLLGTDGAVFGKSIDQSSLTSPTGSLITSDPSDEHAGALIKNLWGFLHNEGESPLLSLLREKIDPERDLGSADDLTVLFAPLNEGMRDRKANETVTQCEDFQKFQQRGNEYDPVINQLRQAADLLYIYEKEVRPNPIATLERIVCLGSLSVFFYLSTRGQIWANLPKRPLLIQVSGNAISPIARASEESVQQLTVRDVKRYMVSLLESLLMKISPDSDEWLELWETGEIWDKFTELTGVERKSKDDSEIKELTRIIVQRDSETEIEEILAEIVDKLNEKASLVDYLRLLGLRSGLLYPQQKNPKKRVCPEDRVIEVLVAGTINVVNEVVEYQEFLERLWERFRIVTGGHPEDEFLLTQAGIPRVSSKHLRQNSEAFLKRLEEQGLAKRMADSKALVGLVEAD</sequence>
<gene>
    <name evidence="1" type="ORF">V2H45_18400</name>
</gene>
<organism evidence="1 2">
    <name type="scientific">Tumidithrix elongata BACA0141</name>
    <dbReference type="NCBI Taxonomy" id="2716417"/>
    <lineage>
        <taxon>Bacteria</taxon>
        <taxon>Bacillati</taxon>
        <taxon>Cyanobacteriota</taxon>
        <taxon>Cyanophyceae</taxon>
        <taxon>Pseudanabaenales</taxon>
        <taxon>Pseudanabaenaceae</taxon>
        <taxon>Tumidithrix</taxon>
        <taxon>Tumidithrix elongata</taxon>
    </lineage>
</organism>
<dbReference type="Proteomes" id="UP001333818">
    <property type="component" value="Unassembled WGS sequence"/>
</dbReference>
<name>A0AAW9PUR5_9CYAN</name>
<proteinExistence type="predicted"/>
<dbReference type="AlphaFoldDB" id="A0AAW9PUR5"/>
<evidence type="ECO:0000313" key="1">
    <source>
        <dbReference type="EMBL" id="MEE3718717.1"/>
    </source>
</evidence>
<dbReference type="EMBL" id="JAZBJZ010000090">
    <property type="protein sequence ID" value="MEE3718717.1"/>
    <property type="molecule type" value="Genomic_DNA"/>
</dbReference>
<comment type="caution">
    <text evidence="1">The sequence shown here is derived from an EMBL/GenBank/DDBJ whole genome shotgun (WGS) entry which is preliminary data.</text>
</comment>
<evidence type="ECO:0000313" key="2">
    <source>
        <dbReference type="Proteomes" id="UP001333818"/>
    </source>
</evidence>
<reference evidence="1" key="1">
    <citation type="submission" date="2024-01" db="EMBL/GenBank/DDBJ databases">
        <title>Bank of Algae and Cyanobacteria of the Azores (BACA) strain genomes.</title>
        <authorList>
            <person name="Luz R."/>
            <person name="Cordeiro R."/>
            <person name="Fonseca A."/>
            <person name="Goncalves V."/>
        </authorList>
    </citation>
    <scope>NUCLEOTIDE SEQUENCE</scope>
    <source>
        <strain evidence="1">BACA0141</strain>
    </source>
</reference>
<protein>
    <submittedName>
        <fullName evidence="1">Uncharacterized protein</fullName>
    </submittedName>
</protein>
<dbReference type="RefSeq" id="WP_330485152.1">
    <property type="nucleotide sequence ID" value="NZ_JAZBJZ010000090.1"/>
</dbReference>
<accession>A0AAW9PUR5</accession>
<keyword evidence="2" id="KW-1185">Reference proteome</keyword>